<feature type="transmembrane region" description="Helical" evidence="1">
    <location>
        <begin position="55"/>
        <end position="74"/>
    </location>
</feature>
<evidence type="ECO:0000256" key="1">
    <source>
        <dbReference type="SAM" id="Phobius"/>
    </source>
</evidence>
<dbReference type="RefSeq" id="WP_354281019.1">
    <property type="nucleotide sequence ID" value="NZ_JBEPMK010000004.1"/>
</dbReference>
<keyword evidence="1" id="KW-0472">Membrane</keyword>
<accession>A0ABV2JL38</accession>
<gene>
    <name evidence="2" type="ORF">ABID27_001253</name>
</gene>
<dbReference type="EMBL" id="JBEPMK010000004">
    <property type="protein sequence ID" value="MET3644626.1"/>
    <property type="molecule type" value="Genomic_DNA"/>
</dbReference>
<feature type="transmembrane region" description="Helical" evidence="1">
    <location>
        <begin position="6"/>
        <end position="25"/>
    </location>
</feature>
<proteinExistence type="predicted"/>
<evidence type="ECO:0000313" key="2">
    <source>
        <dbReference type="EMBL" id="MET3644626.1"/>
    </source>
</evidence>
<organism evidence="2 3">
    <name type="scientific">Streptococcus gallinaceus</name>
    <dbReference type="NCBI Taxonomy" id="165758"/>
    <lineage>
        <taxon>Bacteria</taxon>
        <taxon>Bacillati</taxon>
        <taxon>Bacillota</taxon>
        <taxon>Bacilli</taxon>
        <taxon>Lactobacillales</taxon>
        <taxon>Streptococcaceae</taxon>
        <taxon>Streptococcus</taxon>
    </lineage>
</organism>
<keyword evidence="3" id="KW-1185">Reference proteome</keyword>
<protein>
    <submittedName>
        <fullName evidence="2">Phosphoglycerol transferase MdoB-like AlkP superfamily enzyme</fullName>
    </submittedName>
</protein>
<name>A0ABV2JL38_9STRE</name>
<feature type="transmembrane region" description="Helical" evidence="1">
    <location>
        <begin position="32"/>
        <end position="49"/>
    </location>
</feature>
<evidence type="ECO:0000313" key="3">
    <source>
        <dbReference type="Proteomes" id="UP001549055"/>
    </source>
</evidence>
<keyword evidence="1" id="KW-1133">Transmembrane helix</keyword>
<dbReference type="Proteomes" id="UP001549055">
    <property type="component" value="Unassembled WGS sequence"/>
</dbReference>
<reference evidence="2 3" key="1">
    <citation type="submission" date="2024-06" db="EMBL/GenBank/DDBJ databases">
        <title>Genomic Encyclopedia of Type Strains, Phase IV (KMG-IV): sequencing the most valuable type-strain genomes for metagenomic binning, comparative biology and taxonomic classification.</title>
        <authorList>
            <person name="Goeker M."/>
        </authorList>
    </citation>
    <scope>NUCLEOTIDE SEQUENCE [LARGE SCALE GENOMIC DNA]</scope>
    <source>
        <strain evidence="2 3">DSM 15349</strain>
    </source>
</reference>
<sequence length="97" mass="11164">MRAQLVWQFPSIVLGVLFILLARVVKARMKRAFPYGLALIFISLLYVNLGTPSFITSLFLILTLLILFIMRPLLTRRQFIYSLESLTKDLGLIVHLL</sequence>
<comment type="caution">
    <text evidence="2">The sequence shown here is derived from an EMBL/GenBank/DDBJ whole genome shotgun (WGS) entry which is preliminary data.</text>
</comment>
<keyword evidence="1" id="KW-0812">Transmembrane</keyword>